<keyword evidence="5 7" id="KW-1133">Transmembrane helix</keyword>
<feature type="transmembrane region" description="Helical" evidence="7">
    <location>
        <begin position="226"/>
        <end position="243"/>
    </location>
</feature>
<dbReference type="EMBL" id="JACIJN010000006">
    <property type="protein sequence ID" value="MBB5726177.1"/>
    <property type="molecule type" value="Genomic_DNA"/>
</dbReference>
<dbReference type="InterPro" id="IPR050833">
    <property type="entry name" value="Poly_Biosynth_Transport"/>
</dbReference>
<feature type="transmembrane region" description="Helical" evidence="7">
    <location>
        <begin position="249"/>
        <end position="267"/>
    </location>
</feature>
<accession>A0A7X0MQ47</accession>
<evidence type="ECO:0000313" key="9">
    <source>
        <dbReference type="EMBL" id="MBB6505173.1"/>
    </source>
</evidence>
<reference evidence="8 11" key="1">
    <citation type="submission" date="2020-08" db="EMBL/GenBank/DDBJ databases">
        <title>Genomic Encyclopedia of Type Strains, Phase IV (KMG-IV): sequencing the most valuable type-strain genomes for metagenomic binning, comparative biology and taxonomic classification.</title>
        <authorList>
            <person name="Goeker M."/>
        </authorList>
    </citation>
    <scope>NUCLEOTIDE SEQUENCE [LARGE SCALE GENOMIC DNA]</scope>
    <source>
        <strain evidence="8 11">DSM 101535</strain>
    </source>
</reference>
<feature type="transmembrane region" description="Helical" evidence="7">
    <location>
        <begin position="377"/>
        <end position="402"/>
    </location>
</feature>
<comment type="similarity">
    <text evidence="2">Belongs to the polysaccharide synthase family.</text>
</comment>
<feature type="transmembrane region" description="Helical" evidence="7">
    <location>
        <begin position="96"/>
        <end position="117"/>
    </location>
</feature>
<reference evidence="9 10" key="2">
    <citation type="submission" date="2020-08" db="EMBL/GenBank/DDBJ databases">
        <title>The Agave Microbiome: Exploring the role of microbial communities in plant adaptations to desert environments.</title>
        <authorList>
            <person name="Partida-Martinez L.P."/>
        </authorList>
    </citation>
    <scope>NUCLEOTIDE SEQUENCE [LARGE SCALE GENOMIC DNA]</scope>
    <source>
        <strain evidence="9 10">AS3.13</strain>
    </source>
</reference>
<dbReference type="Proteomes" id="UP000522313">
    <property type="component" value="Unassembled WGS sequence"/>
</dbReference>
<dbReference type="RefSeq" id="WP_184036881.1">
    <property type="nucleotide sequence ID" value="NZ_BAABAR010000020.1"/>
</dbReference>
<feature type="transmembrane region" description="Helical" evidence="7">
    <location>
        <begin position="162"/>
        <end position="181"/>
    </location>
</feature>
<dbReference type="GO" id="GO:0005886">
    <property type="term" value="C:plasma membrane"/>
    <property type="evidence" value="ECO:0007669"/>
    <property type="project" value="UniProtKB-SubCell"/>
</dbReference>
<protein>
    <submittedName>
        <fullName evidence="9">O-antigen/teichoic acid export membrane protein</fullName>
    </submittedName>
</protein>
<name>A0A7X0MQ47_9SPHN</name>
<dbReference type="Proteomes" id="UP000560131">
    <property type="component" value="Unassembled WGS sequence"/>
</dbReference>
<dbReference type="EMBL" id="JACHBT010000010">
    <property type="protein sequence ID" value="MBB6505173.1"/>
    <property type="molecule type" value="Genomic_DNA"/>
</dbReference>
<evidence type="ECO:0000256" key="3">
    <source>
        <dbReference type="ARBA" id="ARBA00022475"/>
    </source>
</evidence>
<keyword evidence="4 7" id="KW-0812">Transmembrane</keyword>
<evidence type="ECO:0000256" key="4">
    <source>
        <dbReference type="ARBA" id="ARBA00022692"/>
    </source>
</evidence>
<evidence type="ECO:0000256" key="1">
    <source>
        <dbReference type="ARBA" id="ARBA00004651"/>
    </source>
</evidence>
<evidence type="ECO:0000313" key="10">
    <source>
        <dbReference type="Proteomes" id="UP000522313"/>
    </source>
</evidence>
<evidence type="ECO:0000256" key="2">
    <source>
        <dbReference type="ARBA" id="ARBA00007430"/>
    </source>
</evidence>
<dbReference type="PANTHER" id="PTHR30250:SF10">
    <property type="entry name" value="LIPOPOLYSACCHARIDE BIOSYNTHESIS PROTEIN WZXC"/>
    <property type="match status" value="1"/>
</dbReference>
<evidence type="ECO:0000313" key="8">
    <source>
        <dbReference type="EMBL" id="MBB5726177.1"/>
    </source>
</evidence>
<evidence type="ECO:0000256" key="6">
    <source>
        <dbReference type="ARBA" id="ARBA00023136"/>
    </source>
</evidence>
<sequence>MAETSTLRARLLARVHVPEALLRRLGWATTGYMIVQVLRFATNLVLTRILAPELFGIMILLTSLRVGLELFTDIGISQNVVSSRNATDPRFYNTAWTLQVLRGFGLGAVTFLLLPLIGQFYDDPTLHKILPFMTIFFVLTGCTSIGLPLAIKELALDRTAKYEVTFIAIGSVALIACSWIAPNIWGLLTGNIIASIVPTIASYFIKPDIKHRLMIDGTYAREIIGFGKWVFISSIVYFLAVNFDRLILAKYVSFAALGIYGIARGLADVFSQFSVKLGAELIFPSIAAATVRGAELQRKLAHRRFQFQAAALVAIAGFIASSDLIIRIYDVRYHEAAQLIPWVAMAAWLMILSTLNENLMLGLGKPHYSAFGNSAKLLALIVFLPLGLARYGIAAAAGATVLAEALRYLCLSLGQAREKVTFVRQDVLATVALVALAFAIRWVTYEIGLTGAPGELFRITMSR</sequence>
<keyword evidence="6 7" id="KW-0472">Membrane</keyword>
<evidence type="ECO:0000256" key="7">
    <source>
        <dbReference type="SAM" id="Phobius"/>
    </source>
</evidence>
<comment type="subcellular location">
    <subcellularLocation>
        <location evidence="1">Cell membrane</location>
        <topology evidence="1">Multi-pass membrane protein</topology>
    </subcellularLocation>
</comment>
<feature type="transmembrane region" description="Helical" evidence="7">
    <location>
        <begin position="339"/>
        <end position="356"/>
    </location>
</feature>
<organism evidence="9 10">
    <name type="scientific">Sphingomonas endophytica</name>
    <dbReference type="NCBI Taxonomy" id="869719"/>
    <lineage>
        <taxon>Bacteria</taxon>
        <taxon>Pseudomonadati</taxon>
        <taxon>Pseudomonadota</taxon>
        <taxon>Alphaproteobacteria</taxon>
        <taxon>Sphingomonadales</taxon>
        <taxon>Sphingomonadaceae</taxon>
        <taxon>Sphingomonas</taxon>
    </lineage>
</organism>
<proteinExistence type="inferred from homology"/>
<dbReference type="AlphaFoldDB" id="A0A7X0MQ47"/>
<feature type="transmembrane region" description="Helical" evidence="7">
    <location>
        <begin position="187"/>
        <end position="205"/>
    </location>
</feature>
<reference evidence="9 10" key="3">
    <citation type="submission" date="2020-08" db="EMBL/GenBank/DDBJ databases">
        <authorList>
            <person name="Partida-Martinez L."/>
            <person name="Huntemann M."/>
            <person name="Clum A."/>
            <person name="Wang J."/>
            <person name="Palaniappan K."/>
            <person name="Ritter S."/>
            <person name="Chen I.-M."/>
            <person name="Stamatis D."/>
            <person name="Reddy T."/>
            <person name="O'Malley R."/>
            <person name="Daum C."/>
            <person name="Shapiro N."/>
            <person name="Ivanova N."/>
            <person name="Kyrpides N."/>
            <person name="Woyke T."/>
        </authorList>
    </citation>
    <scope>NUCLEOTIDE SEQUENCE [LARGE SCALE GENOMIC DNA]</scope>
    <source>
        <strain evidence="9 10">AS3.13</strain>
    </source>
</reference>
<evidence type="ECO:0000313" key="11">
    <source>
        <dbReference type="Proteomes" id="UP000560131"/>
    </source>
</evidence>
<keyword evidence="11" id="KW-1185">Reference proteome</keyword>
<dbReference type="PANTHER" id="PTHR30250">
    <property type="entry name" value="PST FAMILY PREDICTED COLANIC ACID TRANSPORTER"/>
    <property type="match status" value="1"/>
</dbReference>
<feature type="transmembrane region" description="Helical" evidence="7">
    <location>
        <begin position="422"/>
        <end position="443"/>
    </location>
</feature>
<gene>
    <name evidence="9" type="ORF">F4693_002160</name>
    <name evidence="8" type="ORF">FHS97_002113</name>
</gene>
<feature type="transmembrane region" description="Helical" evidence="7">
    <location>
        <begin position="129"/>
        <end position="150"/>
    </location>
</feature>
<keyword evidence="3" id="KW-1003">Cell membrane</keyword>
<comment type="caution">
    <text evidence="9">The sequence shown here is derived from an EMBL/GenBank/DDBJ whole genome shotgun (WGS) entry which is preliminary data.</text>
</comment>
<feature type="transmembrane region" description="Helical" evidence="7">
    <location>
        <begin position="307"/>
        <end position="327"/>
    </location>
</feature>
<dbReference type="Pfam" id="PF13440">
    <property type="entry name" value="Polysacc_synt_3"/>
    <property type="match status" value="1"/>
</dbReference>
<evidence type="ECO:0000256" key="5">
    <source>
        <dbReference type="ARBA" id="ARBA00022989"/>
    </source>
</evidence>